<dbReference type="Pfam" id="PF10470">
    <property type="entry name" value="AKAP7_RIRII_bdg"/>
    <property type="match status" value="1"/>
</dbReference>
<reference evidence="4 5" key="1">
    <citation type="submission" date="2018-03" db="EMBL/GenBank/DDBJ databases">
        <title>Finding Nemo's genes: A chromosome-scale reference assembly of the genome of the orange clownfish Amphiprion percula.</title>
        <authorList>
            <person name="Lehmann R."/>
        </authorList>
    </citation>
    <scope>NUCLEOTIDE SEQUENCE</scope>
</reference>
<evidence type="ECO:0000313" key="5">
    <source>
        <dbReference type="Proteomes" id="UP000265080"/>
    </source>
</evidence>
<dbReference type="InterPro" id="IPR019511">
    <property type="entry name" value="AKAP7_RI-RII-bd_dom"/>
</dbReference>
<evidence type="ECO:0000256" key="1">
    <source>
        <dbReference type="SAM" id="MobiDB-lite"/>
    </source>
</evidence>
<dbReference type="Proteomes" id="UP000265080">
    <property type="component" value="Chromosome 11"/>
</dbReference>
<keyword evidence="2" id="KW-0472">Membrane</keyword>
<keyword evidence="2" id="KW-0812">Transmembrane</keyword>
<dbReference type="AlphaFoldDB" id="A0A3P8TJU9"/>
<proteinExistence type="predicted"/>
<feature type="compositionally biased region" description="Basic and acidic residues" evidence="1">
    <location>
        <begin position="92"/>
        <end position="112"/>
    </location>
</feature>
<protein>
    <recommendedName>
        <fullName evidence="3">A-kinase anchor protein 7 RI-RII subunit-binding domain-containing protein</fullName>
    </recommendedName>
</protein>
<evidence type="ECO:0000259" key="3">
    <source>
        <dbReference type="Pfam" id="PF10470"/>
    </source>
</evidence>
<reference evidence="4" key="2">
    <citation type="submission" date="2025-08" db="UniProtKB">
        <authorList>
            <consortium name="Ensembl"/>
        </authorList>
    </citation>
    <scope>IDENTIFICATION</scope>
</reference>
<evidence type="ECO:0000313" key="4">
    <source>
        <dbReference type="Ensembl" id="ENSAPEP00000026135.1"/>
    </source>
</evidence>
<feature type="region of interest" description="Disordered" evidence="1">
    <location>
        <begin position="89"/>
        <end position="112"/>
    </location>
</feature>
<organism evidence="4 5">
    <name type="scientific">Amphiprion percula</name>
    <name type="common">Orange clownfish</name>
    <name type="synonym">Lutjanus percula</name>
    <dbReference type="NCBI Taxonomy" id="161767"/>
    <lineage>
        <taxon>Eukaryota</taxon>
        <taxon>Metazoa</taxon>
        <taxon>Chordata</taxon>
        <taxon>Craniata</taxon>
        <taxon>Vertebrata</taxon>
        <taxon>Euteleostomi</taxon>
        <taxon>Actinopterygii</taxon>
        <taxon>Neopterygii</taxon>
        <taxon>Teleostei</taxon>
        <taxon>Neoteleostei</taxon>
        <taxon>Acanthomorphata</taxon>
        <taxon>Ovalentaria</taxon>
        <taxon>Pomacentridae</taxon>
        <taxon>Amphiprion</taxon>
    </lineage>
</organism>
<keyword evidence="5" id="KW-1185">Reference proteome</keyword>
<dbReference type="Ensembl" id="ENSAPET00000026821.1">
    <property type="protein sequence ID" value="ENSAPEP00000026135.1"/>
    <property type="gene ID" value="ENSAPEG00000018569.1"/>
</dbReference>
<feature type="compositionally biased region" description="Low complexity" evidence="1">
    <location>
        <begin position="175"/>
        <end position="201"/>
    </location>
</feature>
<reference evidence="4" key="3">
    <citation type="submission" date="2025-09" db="UniProtKB">
        <authorList>
            <consortium name="Ensembl"/>
        </authorList>
    </citation>
    <scope>IDENTIFICATION</scope>
</reference>
<feature type="domain" description="A-kinase anchor protein 7 RI-RII subunit-binding" evidence="3">
    <location>
        <begin position="138"/>
        <end position="194"/>
    </location>
</feature>
<accession>A0A3P8TJU9</accession>
<sequence>HSPALPLSDNTPLLPVLKWSSSKEPLAHFPPASDAFRWLLWASRTQKDQGFFISFFFSVIIVSILTQGGLCVEIKRRVGVTVGGDSIYLPHSEGDKEKEKRGSEEVNRRRGEGDAMGQLCCFPFSQAEEKISGHRRSEPDEAELLRVSRRLVEDAVNRALQQYKQETLQNGGGPNAAAPGNTEDAAAKTDTTANSTADNRK</sequence>
<feature type="transmembrane region" description="Helical" evidence="2">
    <location>
        <begin position="51"/>
        <end position="72"/>
    </location>
</feature>
<evidence type="ECO:0000256" key="2">
    <source>
        <dbReference type="SAM" id="Phobius"/>
    </source>
</evidence>
<name>A0A3P8TJU9_AMPPE</name>
<keyword evidence="2" id="KW-1133">Transmembrane helix</keyword>
<dbReference type="GeneTree" id="ENSGT00940000167189"/>
<feature type="region of interest" description="Disordered" evidence="1">
    <location>
        <begin position="162"/>
        <end position="201"/>
    </location>
</feature>